<organism evidence="1 2">
    <name type="scientific">Streptococcus suis</name>
    <dbReference type="NCBI Taxonomy" id="1307"/>
    <lineage>
        <taxon>Bacteria</taxon>
        <taxon>Bacillati</taxon>
        <taxon>Bacillota</taxon>
        <taxon>Bacilli</taxon>
        <taxon>Lactobacillales</taxon>
        <taxon>Streptococcaceae</taxon>
        <taxon>Streptococcus</taxon>
    </lineage>
</organism>
<dbReference type="EMBL" id="JABXEU010000013">
    <property type="protein sequence ID" value="NVH36721.1"/>
    <property type="molecule type" value="Genomic_DNA"/>
</dbReference>
<dbReference type="RefSeq" id="WP_022540561.1">
    <property type="nucleotide sequence ID" value="NZ_BCCO01000033.1"/>
</dbReference>
<name>A0A116KWB3_STRSU</name>
<evidence type="ECO:0000313" key="2">
    <source>
        <dbReference type="Proteomes" id="UP000548355"/>
    </source>
</evidence>
<dbReference type="Proteomes" id="UP000548355">
    <property type="component" value="Unassembled WGS sequence"/>
</dbReference>
<protein>
    <submittedName>
        <fullName evidence="1">Uncharacterized protein</fullName>
    </submittedName>
</protein>
<comment type="caution">
    <text evidence="1">The sequence shown here is derived from an EMBL/GenBank/DDBJ whole genome shotgun (WGS) entry which is preliminary data.</text>
</comment>
<gene>
    <name evidence="1" type="ORF">HU146_05520</name>
</gene>
<accession>A0A116KWB3</accession>
<sequence>MQDNHTTIEISVEEYIQLRNKVNDLQTENRFLRTIVDSVAVVMKNSGMVR</sequence>
<reference evidence="1 2" key="1">
    <citation type="submission" date="2020-06" db="EMBL/GenBank/DDBJ databases">
        <title>Pan-genome analysis of Streptococcus suis serotype 2 revealed genomic diversity among strains of different virulence.</title>
        <authorList>
            <person name="Guo G."/>
            <person name="Zhang W."/>
        </authorList>
    </citation>
    <scope>NUCLEOTIDE SEQUENCE [LARGE SCALE GENOMIC DNA]</scope>
    <source>
        <strain evidence="1 2">ZJ92091101</strain>
    </source>
</reference>
<evidence type="ECO:0000313" key="1">
    <source>
        <dbReference type="EMBL" id="NVH36721.1"/>
    </source>
</evidence>
<dbReference type="AlphaFoldDB" id="A0A116KWB3"/>
<proteinExistence type="predicted"/>